<organism evidence="2 3">
    <name type="scientific">Dermatophagoides farinae</name>
    <name type="common">American house dust mite</name>
    <dbReference type="NCBI Taxonomy" id="6954"/>
    <lineage>
        <taxon>Eukaryota</taxon>
        <taxon>Metazoa</taxon>
        <taxon>Ecdysozoa</taxon>
        <taxon>Arthropoda</taxon>
        <taxon>Chelicerata</taxon>
        <taxon>Arachnida</taxon>
        <taxon>Acari</taxon>
        <taxon>Acariformes</taxon>
        <taxon>Sarcoptiformes</taxon>
        <taxon>Astigmata</taxon>
        <taxon>Psoroptidia</taxon>
        <taxon>Analgoidea</taxon>
        <taxon>Pyroglyphidae</taxon>
        <taxon>Dermatophagoidinae</taxon>
        <taxon>Dermatophagoides</taxon>
    </lineage>
</organism>
<dbReference type="Proteomes" id="UP000790347">
    <property type="component" value="Unassembled WGS sequence"/>
</dbReference>
<reference evidence="2" key="4">
    <citation type="journal article" date="2022" name="Res Sq">
        <title>Comparative Genomics Reveals Insights into the Divergent Evolution of Astigmatic Mites and Household Pest Adaptations.</title>
        <authorList>
            <person name="Xiong Q."/>
            <person name="Wan A.T.-Y."/>
            <person name="Liu X.-Y."/>
            <person name="Fung C.S.-H."/>
            <person name="Xiao X."/>
            <person name="Malainual N."/>
            <person name="Hou J."/>
            <person name="Wang L."/>
            <person name="Wang M."/>
            <person name="Yang K."/>
            <person name="Cui Y."/>
            <person name="Leung E."/>
            <person name="Nong W."/>
            <person name="Shin S.-K."/>
            <person name="Au S."/>
            <person name="Jeong K.Y."/>
            <person name="Chew F.T."/>
            <person name="Hui J."/>
            <person name="Leung T.F."/>
            <person name="Tungtrongchitr A."/>
            <person name="Zhong N."/>
            <person name="Liu Z."/>
            <person name="Tsui S."/>
        </authorList>
    </citation>
    <scope>NUCLEOTIDE SEQUENCE</scope>
    <source>
        <strain evidence="2">Derf</strain>
        <tissue evidence="2">Whole organism</tissue>
    </source>
</reference>
<dbReference type="Proteomes" id="UP000828236">
    <property type="component" value="Unassembled WGS sequence"/>
</dbReference>
<protein>
    <recommendedName>
        <fullName evidence="4">DUF4219 domain-containing protein</fullName>
    </recommendedName>
</protein>
<keyword evidence="3" id="KW-1185">Reference proteome</keyword>
<sequence>MGSVTQELTDITILNDSNFHRWAMEIELTMKGKNLWKYVVNNNINDTEDPRCSSKSTESLLQKFYEISWSEDIEAIFSQVRRINDELKARGVLKTSSELCSKILSILPAKFNDEVKCSVLKLHKDDNRKRHNIRATGIVSQKCS</sequence>
<evidence type="ECO:0008006" key="4">
    <source>
        <dbReference type="Google" id="ProtNLM"/>
    </source>
</evidence>
<reference evidence="1" key="2">
    <citation type="submission" date="2020-06" db="EMBL/GenBank/DDBJ databases">
        <authorList>
            <person name="Ji K."/>
            <person name="Li J."/>
        </authorList>
    </citation>
    <scope>NUCLEOTIDE SEQUENCE</scope>
    <source>
        <strain evidence="1">JKM2019</strain>
        <tissue evidence="1">Whole body</tissue>
    </source>
</reference>
<name>A0A922I929_DERFA</name>
<dbReference type="AlphaFoldDB" id="A0A922I929"/>
<accession>A0A922I929</accession>
<gene>
    <name evidence="2" type="ORF">DERF_000543</name>
    <name evidence="1" type="ORF">HUG17_8330</name>
</gene>
<evidence type="ECO:0000313" key="3">
    <source>
        <dbReference type="Proteomes" id="UP000790347"/>
    </source>
</evidence>
<dbReference type="EMBL" id="ASGP02000001">
    <property type="protein sequence ID" value="KAH9526453.1"/>
    <property type="molecule type" value="Genomic_DNA"/>
</dbReference>
<dbReference type="EMBL" id="SDOV01000005">
    <property type="protein sequence ID" value="KAH7640861.1"/>
    <property type="molecule type" value="Genomic_DNA"/>
</dbReference>
<evidence type="ECO:0000313" key="1">
    <source>
        <dbReference type="EMBL" id="KAH7640861.1"/>
    </source>
</evidence>
<proteinExistence type="predicted"/>
<evidence type="ECO:0000313" key="2">
    <source>
        <dbReference type="EMBL" id="KAH9526453.1"/>
    </source>
</evidence>
<reference evidence="2" key="1">
    <citation type="submission" date="2013-05" db="EMBL/GenBank/DDBJ databases">
        <authorList>
            <person name="Yim A.K.Y."/>
            <person name="Chan T.F."/>
            <person name="Ji K.M."/>
            <person name="Liu X.Y."/>
            <person name="Zhou J.W."/>
            <person name="Li R.Q."/>
            <person name="Yang K.Y."/>
            <person name="Li J."/>
            <person name="Li M."/>
            <person name="Law P.T.W."/>
            <person name="Wu Y.L."/>
            <person name="Cai Z.L."/>
            <person name="Qin H."/>
            <person name="Bao Y."/>
            <person name="Leung R.K.K."/>
            <person name="Ng P.K.S."/>
            <person name="Zou J."/>
            <person name="Zhong X.J."/>
            <person name="Ran P.X."/>
            <person name="Zhong N.S."/>
            <person name="Liu Z.G."/>
            <person name="Tsui S.K.W."/>
        </authorList>
    </citation>
    <scope>NUCLEOTIDE SEQUENCE</scope>
    <source>
        <strain evidence="2">Derf</strain>
        <tissue evidence="2">Whole organism</tissue>
    </source>
</reference>
<reference evidence="1" key="3">
    <citation type="journal article" date="2021" name="World Allergy Organ. J.">
        <title>Chromosome-level assembly of Dermatophagoides farinae genome and transcriptome reveals two novel allergens Der f 37 and Der f 39.</title>
        <authorList>
            <person name="Chen J."/>
            <person name="Cai Z."/>
            <person name="Fan D."/>
            <person name="Hu J."/>
            <person name="Hou Y."/>
            <person name="He Y."/>
            <person name="Zhang Z."/>
            <person name="Zhao Z."/>
            <person name="Gao P."/>
            <person name="Hu W."/>
            <person name="Sun J."/>
            <person name="Li J."/>
            <person name="Ji K."/>
        </authorList>
    </citation>
    <scope>NUCLEOTIDE SEQUENCE</scope>
    <source>
        <strain evidence="1">JKM2019</strain>
    </source>
</reference>
<comment type="caution">
    <text evidence="2">The sequence shown here is derived from an EMBL/GenBank/DDBJ whole genome shotgun (WGS) entry which is preliminary data.</text>
</comment>